<dbReference type="AlphaFoldDB" id="A0A915KHF2"/>
<sequence>MVIGVAEIFGKLTDGTIWAGEVGGGATDALLLNPFRTNSPALNASLTRDSAANQLKKQTHQLKNLIKTEEIKSIEVKKTSQAAMRNLVAKIEDLIFH</sequence>
<dbReference type="Proteomes" id="UP000887565">
    <property type="component" value="Unplaced"/>
</dbReference>
<reference evidence="2" key="1">
    <citation type="submission" date="2022-11" db="UniProtKB">
        <authorList>
            <consortium name="WormBaseParasite"/>
        </authorList>
    </citation>
    <scope>IDENTIFICATION</scope>
</reference>
<organism evidence="1 2">
    <name type="scientific">Romanomermis culicivorax</name>
    <name type="common">Nematode worm</name>
    <dbReference type="NCBI Taxonomy" id="13658"/>
    <lineage>
        <taxon>Eukaryota</taxon>
        <taxon>Metazoa</taxon>
        <taxon>Ecdysozoa</taxon>
        <taxon>Nematoda</taxon>
        <taxon>Enoplea</taxon>
        <taxon>Dorylaimia</taxon>
        <taxon>Mermithida</taxon>
        <taxon>Mermithoidea</taxon>
        <taxon>Mermithidae</taxon>
        <taxon>Romanomermis</taxon>
    </lineage>
</organism>
<evidence type="ECO:0000313" key="1">
    <source>
        <dbReference type="Proteomes" id="UP000887565"/>
    </source>
</evidence>
<evidence type="ECO:0000313" key="2">
    <source>
        <dbReference type="WBParaSite" id="nRc.2.0.1.t37359-RA"/>
    </source>
</evidence>
<name>A0A915KHF2_ROMCU</name>
<protein>
    <submittedName>
        <fullName evidence="2">Uncharacterized protein</fullName>
    </submittedName>
</protein>
<proteinExistence type="predicted"/>
<accession>A0A915KHF2</accession>
<dbReference type="WBParaSite" id="nRc.2.0.1.t37359-RA">
    <property type="protein sequence ID" value="nRc.2.0.1.t37359-RA"/>
    <property type="gene ID" value="nRc.2.0.1.g37359"/>
</dbReference>
<keyword evidence="1" id="KW-1185">Reference proteome</keyword>